<feature type="transmembrane region" description="Helical" evidence="8">
    <location>
        <begin position="112"/>
        <end position="134"/>
    </location>
</feature>
<evidence type="ECO:0000313" key="11">
    <source>
        <dbReference type="Proteomes" id="UP000799767"/>
    </source>
</evidence>
<dbReference type="GO" id="GO:0015798">
    <property type="term" value="P:myo-inositol transport"/>
    <property type="evidence" value="ECO:0007669"/>
    <property type="project" value="UniProtKB-ARBA"/>
</dbReference>
<accession>A0A6A6Q0Y8</accession>
<evidence type="ECO:0000256" key="6">
    <source>
        <dbReference type="ARBA" id="ARBA00023136"/>
    </source>
</evidence>
<dbReference type="OrthoDB" id="5290825at2759"/>
<evidence type="ECO:0000256" key="3">
    <source>
        <dbReference type="ARBA" id="ARBA00022448"/>
    </source>
</evidence>
<protein>
    <recommendedName>
        <fullName evidence="9">Major facilitator superfamily (MFS) profile domain-containing protein</fullName>
    </recommendedName>
</protein>
<proteinExistence type="inferred from homology"/>
<evidence type="ECO:0000256" key="1">
    <source>
        <dbReference type="ARBA" id="ARBA00004141"/>
    </source>
</evidence>
<dbReference type="RefSeq" id="XP_033592717.1">
    <property type="nucleotide sequence ID" value="XM_033730651.1"/>
</dbReference>
<evidence type="ECO:0000256" key="4">
    <source>
        <dbReference type="ARBA" id="ARBA00022692"/>
    </source>
</evidence>
<keyword evidence="3 7" id="KW-0813">Transport</keyword>
<name>A0A6A6Q0Y8_9PEZI</name>
<dbReference type="PRINTS" id="PR00171">
    <property type="entry name" value="SUGRTRNSPORT"/>
</dbReference>
<gene>
    <name evidence="10" type="ORF">BDY17DRAFT_245691</name>
</gene>
<keyword evidence="4 8" id="KW-0812">Transmembrane</keyword>
<dbReference type="InterPro" id="IPR005829">
    <property type="entry name" value="Sugar_transporter_CS"/>
</dbReference>
<dbReference type="InterPro" id="IPR050814">
    <property type="entry name" value="Myo-inositol_Transporter"/>
</dbReference>
<feature type="transmembrane region" description="Helical" evidence="8">
    <location>
        <begin position="330"/>
        <end position="352"/>
    </location>
</feature>
<feature type="transmembrane region" description="Helical" evidence="8">
    <location>
        <begin position="493"/>
        <end position="513"/>
    </location>
</feature>
<organism evidence="10 11">
    <name type="scientific">Neohortaea acidophila</name>
    <dbReference type="NCBI Taxonomy" id="245834"/>
    <lineage>
        <taxon>Eukaryota</taxon>
        <taxon>Fungi</taxon>
        <taxon>Dikarya</taxon>
        <taxon>Ascomycota</taxon>
        <taxon>Pezizomycotina</taxon>
        <taxon>Dothideomycetes</taxon>
        <taxon>Dothideomycetidae</taxon>
        <taxon>Mycosphaerellales</taxon>
        <taxon>Teratosphaeriaceae</taxon>
        <taxon>Neohortaea</taxon>
    </lineage>
</organism>
<feature type="transmembrane region" description="Helical" evidence="8">
    <location>
        <begin position="146"/>
        <end position="170"/>
    </location>
</feature>
<evidence type="ECO:0000256" key="7">
    <source>
        <dbReference type="RuleBase" id="RU003346"/>
    </source>
</evidence>
<feature type="transmembrane region" description="Helical" evidence="8">
    <location>
        <begin position="238"/>
        <end position="261"/>
    </location>
</feature>
<dbReference type="InterPro" id="IPR003663">
    <property type="entry name" value="Sugar/inositol_transpt"/>
</dbReference>
<evidence type="ECO:0000256" key="2">
    <source>
        <dbReference type="ARBA" id="ARBA00010992"/>
    </source>
</evidence>
<dbReference type="GO" id="GO:0016020">
    <property type="term" value="C:membrane"/>
    <property type="evidence" value="ECO:0007669"/>
    <property type="project" value="UniProtKB-SubCell"/>
</dbReference>
<feature type="transmembrane region" description="Helical" evidence="8">
    <location>
        <begin position="397"/>
        <end position="419"/>
    </location>
</feature>
<sequence length="568" mass="62559">MEQHDALKPDINELAIHIGLSDRVELLQRAALLARYQQDHDQECFLALDPAASKVLDHETAYPWHQPRLLYFTIFICSLGAIEQGWAQTGMNGANLYLAEALDLTPERRENAAFLLGLINCAMYLSNGLVGCWLSEPVNNAMGRRGAIFIGTLLCLIGNLGCALVPSAYASIPILVAFRLTLGVGMGLNASTVSVFAAESAPAYIRGGLAVSWQMFVAFGVLLGFLANVAVYNLDDDLIWRLQLAAPALPTIPLLMLVYFCPESPSWYMKRSQWPKAFSSLRRLRSSELQAAVELYSFVRSNATTNPPTKRSSYGKKLMSLYTEPRNFRALLASFTVMLSQQLCGINVVAFFSSTIFSRASGSMLLALWASVIFGLVNFLGAFPAIWTMDSFGRRRLLLWTLPPMSVTMAGIAVVIGLPESTARFIVLASLIYLFCALYSPGMGPVPCAYSAEVFPLDVREIGMSLGISTANIWATVLSLTTPPLFSAIGDPGVFGLYAGLNVLAWFLCWLFVRETKGLRLEQMEVTFESSCSDFVRGNWQEGLRRWHLGSKAREGYGELQQYDSNEA</sequence>
<keyword evidence="5 8" id="KW-1133">Transmembrane helix</keyword>
<dbReference type="GO" id="GO:0015791">
    <property type="term" value="P:polyol transmembrane transport"/>
    <property type="evidence" value="ECO:0007669"/>
    <property type="project" value="UniProtKB-ARBA"/>
</dbReference>
<evidence type="ECO:0000256" key="5">
    <source>
        <dbReference type="ARBA" id="ARBA00022989"/>
    </source>
</evidence>
<dbReference type="Pfam" id="PF00083">
    <property type="entry name" value="Sugar_tr"/>
    <property type="match status" value="1"/>
</dbReference>
<feature type="transmembrane region" description="Helical" evidence="8">
    <location>
        <begin position="210"/>
        <end position="232"/>
    </location>
</feature>
<dbReference type="InterPro" id="IPR020846">
    <property type="entry name" value="MFS_dom"/>
</dbReference>
<dbReference type="PANTHER" id="PTHR48020">
    <property type="entry name" value="PROTON MYO-INOSITOL COTRANSPORTER"/>
    <property type="match status" value="1"/>
</dbReference>
<evidence type="ECO:0000256" key="8">
    <source>
        <dbReference type="SAM" id="Phobius"/>
    </source>
</evidence>
<dbReference type="PROSITE" id="PS00216">
    <property type="entry name" value="SUGAR_TRANSPORT_1"/>
    <property type="match status" value="1"/>
</dbReference>
<evidence type="ECO:0000259" key="9">
    <source>
        <dbReference type="PROSITE" id="PS50850"/>
    </source>
</evidence>
<dbReference type="Gene3D" id="1.20.1250.20">
    <property type="entry name" value="MFS general substrate transporter like domains"/>
    <property type="match status" value="1"/>
</dbReference>
<dbReference type="InterPro" id="IPR036259">
    <property type="entry name" value="MFS_trans_sf"/>
</dbReference>
<keyword evidence="6 8" id="KW-0472">Membrane</keyword>
<dbReference type="GO" id="GO:0022857">
    <property type="term" value="F:transmembrane transporter activity"/>
    <property type="evidence" value="ECO:0007669"/>
    <property type="project" value="InterPro"/>
</dbReference>
<dbReference type="Proteomes" id="UP000799767">
    <property type="component" value="Unassembled WGS sequence"/>
</dbReference>
<keyword evidence="11" id="KW-1185">Reference proteome</keyword>
<comment type="subcellular location">
    <subcellularLocation>
        <location evidence="1">Membrane</location>
        <topology evidence="1">Multi-pass membrane protein</topology>
    </subcellularLocation>
</comment>
<feature type="transmembrane region" description="Helical" evidence="8">
    <location>
        <begin position="176"/>
        <end position="198"/>
    </location>
</feature>
<dbReference type="AlphaFoldDB" id="A0A6A6Q0Y8"/>
<dbReference type="EMBL" id="MU001632">
    <property type="protein sequence ID" value="KAF2486148.1"/>
    <property type="molecule type" value="Genomic_DNA"/>
</dbReference>
<feature type="domain" description="Major facilitator superfamily (MFS) profile" evidence="9">
    <location>
        <begin position="73"/>
        <end position="517"/>
    </location>
</feature>
<comment type="similarity">
    <text evidence="2 7">Belongs to the major facilitator superfamily. Sugar transporter (TC 2.A.1.1) family.</text>
</comment>
<dbReference type="GeneID" id="54471653"/>
<feature type="transmembrane region" description="Helical" evidence="8">
    <location>
        <begin position="364"/>
        <end position="385"/>
    </location>
</feature>
<evidence type="ECO:0000313" key="10">
    <source>
        <dbReference type="EMBL" id="KAF2486148.1"/>
    </source>
</evidence>
<feature type="transmembrane region" description="Helical" evidence="8">
    <location>
        <begin position="425"/>
        <end position="450"/>
    </location>
</feature>
<reference evidence="10" key="1">
    <citation type="journal article" date="2020" name="Stud. Mycol.">
        <title>101 Dothideomycetes genomes: a test case for predicting lifestyles and emergence of pathogens.</title>
        <authorList>
            <person name="Haridas S."/>
            <person name="Albert R."/>
            <person name="Binder M."/>
            <person name="Bloem J."/>
            <person name="Labutti K."/>
            <person name="Salamov A."/>
            <person name="Andreopoulos B."/>
            <person name="Baker S."/>
            <person name="Barry K."/>
            <person name="Bills G."/>
            <person name="Bluhm B."/>
            <person name="Cannon C."/>
            <person name="Castanera R."/>
            <person name="Culley D."/>
            <person name="Daum C."/>
            <person name="Ezra D."/>
            <person name="Gonzalez J."/>
            <person name="Henrissat B."/>
            <person name="Kuo A."/>
            <person name="Liang C."/>
            <person name="Lipzen A."/>
            <person name="Lutzoni F."/>
            <person name="Magnuson J."/>
            <person name="Mondo S."/>
            <person name="Nolan M."/>
            <person name="Ohm R."/>
            <person name="Pangilinan J."/>
            <person name="Park H.-J."/>
            <person name="Ramirez L."/>
            <person name="Alfaro M."/>
            <person name="Sun H."/>
            <person name="Tritt A."/>
            <person name="Yoshinaga Y."/>
            <person name="Zwiers L.-H."/>
            <person name="Turgeon B."/>
            <person name="Goodwin S."/>
            <person name="Spatafora J."/>
            <person name="Crous P."/>
            <person name="Grigoriev I."/>
        </authorList>
    </citation>
    <scope>NUCLEOTIDE SEQUENCE</scope>
    <source>
        <strain evidence="10">CBS 113389</strain>
    </source>
</reference>
<dbReference type="SUPFAM" id="SSF103473">
    <property type="entry name" value="MFS general substrate transporter"/>
    <property type="match status" value="1"/>
</dbReference>
<dbReference type="NCBIfam" id="TIGR00879">
    <property type="entry name" value="SP"/>
    <property type="match status" value="1"/>
</dbReference>
<dbReference type="PROSITE" id="PS50850">
    <property type="entry name" value="MFS"/>
    <property type="match status" value="1"/>
</dbReference>
<dbReference type="InterPro" id="IPR005828">
    <property type="entry name" value="MFS_sugar_transport-like"/>
</dbReference>
<dbReference type="PANTHER" id="PTHR48020:SF4">
    <property type="entry name" value="SYMPORT, PUTATIVE (AFU_ORTHOLOGUE AFUA_3G11790)-RELATED"/>
    <property type="match status" value="1"/>
</dbReference>